<sequence length="579" mass="64532">MILQALNSYYERMVSEDSTALAPFGFETKELPFIIELNEQGELIQIEDTREGAGKKKQARSFLVPKGVKKTSGVVANLLWDNAEYVLGIDTKGKPERVQKQHQAFIKKIESLPPEAKSDEGIQSVLGFFEQLDITQLETLPVWGELQTNPNLGFRLQGDTGLITSRVQVVKALEAQAEQAPDANALSSCLITGDKRKIARLHSAIKGVWGAQTSGANIVSFNLDAFDSYGKSRGENAPIGERPAFAYTTALNHLLRKNSPQRIQVGDASTVFWADKPTELETQIVDIFGEPSKDDPDRNTNAVKALFKAVDFGRYADDQGKTRFYILGLAPNAARISIRFQAVSTVVEVSRRIKCHFDDLSIEHSDKQLPYLPLFRLLASTAVQGKADNIPPNLAGEVMRSILAETPYPQTLLSAAVRRIRAEREISYPRAAIIKACINRKTRRSNPDIAEELKMSLDKGNTNTGYRLGRLFAVLEKTQEEANPGINATIRDRYYGAASSTPVSVFSTLLKLKNHHLSKIENKGRVTNLEKLYGSIMDDINDFPPVLSLEDQGRFAIGYYHQRQDFFKKREVTDKGEQQ</sequence>
<dbReference type="NCBIfam" id="TIGR01863">
    <property type="entry name" value="cas_Csd1"/>
    <property type="match status" value="1"/>
</dbReference>
<organism evidence="1">
    <name type="scientific">hydrothermal vent metagenome</name>
    <dbReference type="NCBI Taxonomy" id="652676"/>
    <lineage>
        <taxon>unclassified sequences</taxon>
        <taxon>metagenomes</taxon>
        <taxon>ecological metagenomes</taxon>
    </lineage>
</organism>
<dbReference type="EMBL" id="UOFM01000374">
    <property type="protein sequence ID" value="VAW80920.1"/>
    <property type="molecule type" value="Genomic_DNA"/>
</dbReference>
<reference evidence="1" key="1">
    <citation type="submission" date="2018-06" db="EMBL/GenBank/DDBJ databases">
        <authorList>
            <person name="Zhirakovskaya E."/>
        </authorList>
    </citation>
    <scope>NUCLEOTIDE SEQUENCE</scope>
</reference>
<name>A0A3B0YWA9_9ZZZZ</name>
<evidence type="ECO:0000313" key="1">
    <source>
        <dbReference type="EMBL" id="VAW80920.1"/>
    </source>
</evidence>
<dbReference type="CDD" id="cd09757">
    <property type="entry name" value="Cas8c_I-C"/>
    <property type="match status" value="1"/>
</dbReference>
<gene>
    <name evidence="1" type="ORF">MNBD_GAMMA14-741</name>
</gene>
<dbReference type="InterPro" id="IPR010144">
    <property type="entry name" value="CRISPR-assoc_prot_Csd1-typ"/>
</dbReference>
<dbReference type="Pfam" id="PF09709">
    <property type="entry name" value="Cas_Csd1"/>
    <property type="match status" value="1"/>
</dbReference>
<accession>A0A3B0YWA9</accession>
<protein>
    <submittedName>
        <fullName evidence="1">CRISPR-associated protein, Csd1 family</fullName>
    </submittedName>
</protein>
<dbReference type="AlphaFoldDB" id="A0A3B0YWA9"/>
<proteinExistence type="predicted"/>